<accession>A0ABZ2U672</accession>
<feature type="transmembrane region" description="Helical" evidence="1">
    <location>
        <begin position="517"/>
        <end position="540"/>
    </location>
</feature>
<organism evidence="2 3">
    <name type="scientific">Gordonia hydrophobica</name>
    <dbReference type="NCBI Taxonomy" id="40516"/>
    <lineage>
        <taxon>Bacteria</taxon>
        <taxon>Bacillati</taxon>
        <taxon>Actinomycetota</taxon>
        <taxon>Actinomycetes</taxon>
        <taxon>Mycobacteriales</taxon>
        <taxon>Gordoniaceae</taxon>
        <taxon>Gordonia</taxon>
    </lineage>
</organism>
<evidence type="ECO:0000313" key="2">
    <source>
        <dbReference type="EMBL" id="WYY09145.1"/>
    </source>
</evidence>
<keyword evidence="1" id="KW-0812">Transmembrane</keyword>
<evidence type="ECO:0008006" key="4">
    <source>
        <dbReference type="Google" id="ProtNLM"/>
    </source>
</evidence>
<proteinExistence type="predicted"/>
<feature type="transmembrane region" description="Helical" evidence="1">
    <location>
        <begin position="355"/>
        <end position="376"/>
    </location>
</feature>
<feature type="transmembrane region" description="Helical" evidence="1">
    <location>
        <begin position="329"/>
        <end position="348"/>
    </location>
</feature>
<feature type="transmembrane region" description="Helical" evidence="1">
    <location>
        <begin position="255"/>
        <end position="275"/>
    </location>
</feature>
<reference evidence="2 3" key="1">
    <citation type="journal article" date="2023" name="Virus Evol.">
        <title>Computational host range prediction-The good, the bad, and the ugly.</title>
        <authorList>
            <person name="Howell A.A."/>
            <person name="Versoza C.J."/>
            <person name="Pfeifer S.P."/>
        </authorList>
    </citation>
    <scope>NUCLEOTIDE SEQUENCE [LARGE SCALE GENOMIC DNA]</scope>
    <source>
        <strain evidence="2 3">1610/1b</strain>
    </source>
</reference>
<name>A0ABZ2U672_9ACTN</name>
<protein>
    <recommendedName>
        <fullName evidence="4">Transmembrane protein</fullName>
    </recommendedName>
</protein>
<keyword evidence="1" id="KW-0472">Membrane</keyword>
<feature type="transmembrane region" description="Helical" evidence="1">
    <location>
        <begin position="153"/>
        <end position="180"/>
    </location>
</feature>
<keyword evidence="1" id="KW-1133">Transmembrane helix</keyword>
<feature type="transmembrane region" description="Helical" evidence="1">
    <location>
        <begin position="65"/>
        <end position="84"/>
    </location>
</feature>
<gene>
    <name evidence="2" type="ORF">RVF87_08850</name>
</gene>
<feature type="transmembrane region" description="Helical" evidence="1">
    <location>
        <begin position="287"/>
        <end position="309"/>
    </location>
</feature>
<evidence type="ECO:0000256" key="1">
    <source>
        <dbReference type="SAM" id="Phobius"/>
    </source>
</evidence>
<sequence length="549" mass="55082">MLYAVSGLLTALICAPLFGDYLLYRDAVAVPRFPITADAFGIGGAAPRSVPQDGLLAVASSVIDGGWLVAGLTALALFAAGVGYGRLAQRLVPDVGTTGAVAAAVFAIWNPYVAERLLQGHWSLLAGYAALGWAFCAVLDVADRPGLRSWARLAGVCAAGGLTPTGSVLVAAVVVTSAIAVRLPWRRAGVAAGCWLVTAAPWLVGAAAADGVGSSGGAAAFALRSEPWLGSVGTALSLGGIWNADATPASRTSPWAAVATGALLAVVAIGAGMLLRRRPLDRTVAALGVLAGGVVVLVVVAATPPGIATMDAILTHVPGAGLLRDTQKFLALAVPFASVAAAAAVLALRRLVPSGFALAAVGALIAAPLPDLAWGVGGAIAPVSYPADYAAVAALIDDHRDGSVAVWPATQVRHLSWADGPSLTPLPRMLNAPVVVSGALTIDGQTVDEPTGRTADVVAALDAGGDPRRLAALGVGWVVVEEADPPGMLAAATPAYAADHLRAYRIANVTPPPAPGVTAWVAASVAFALWVGAIVVGAAARMRRYRGSP</sequence>
<feature type="transmembrane region" description="Helical" evidence="1">
    <location>
        <begin position="91"/>
        <end position="109"/>
    </location>
</feature>
<dbReference type="RefSeq" id="WP_239588354.1">
    <property type="nucleotide sequence ID" value="NZ_CP136137.1"/>
</dbReference>
<keyword evidence="3" id="KW-1185">Reference proteome</keyword>
<dbReference type="EMBL" id="CP136137">
    <property type="protein sequence ID" value="WYY09145.1"/>
    <property type="molecule type" value="Genomic_DNA"/>
</dbReference>
<feature type="transmembrane region" description="Helical" evidence="1">
    <location>
        <begin position="121"/>
        <end position="141"/>
    </location>
</feature>
<evidence type="ECO:0000313" key="3">
    <source>
        <dbReference type="Proteomes" id="UP001479933"/>
    </source>
</evidence>
<dbReference type="Proteomes" id="UP001479933">
    <property type="component" value="Chromosome"/>
</dbReference>